<dbReference type="Gene3D" id="1.20.120.1880">
    <property type="entry name" value="Nucleoporin, helical C-terminal domain"/>
    <property type="match status" value="1"/>
</dbReference>
<dbReference type="PANTHER" id="PTHR10350">
    <property type="entry name" value="NUCLEAR PORE COMPLEX PROTEIN NUP155"/>
    <property type="match status" value="1"/>
</dbReference>
<dbReference type="Pfam" id="PF08801">
    <property type="entry name" value="Nucleoporin_N"/>
    <property type="match status" value="1"/>
</dbReference>
<keyword evidence="8" id="KW-1185">Reference proteome</keyword>
<evidence type="ECO:0000256" key="2">
    <source>
        <dbReference type="ARBA" id="ARBA00007373"/>
    </source>
</evidence>
<keyword evidence="3" id="KW-0813">Transport</keyword>
<organism evidence="7 8">
    <name type="scientific">Entomortierella parvispora</name>
    <dbReference type="NCBI Taxonomy" id="205924"/>
    <lineage>
        <taxon>Eukaryota</taxon>
        <taxon>Fungi</taxon>
        <taxon>Fungi incertae sedis</taxon>
        <taxon>Mucoromycota</taxon>
        <taxon>Mortierellomycotina</taxon>
        <taxon>Mortierellomycetes</taxon>
        <taxon>Mortierellales</taxon>
        <taxon>Mortierellaceae</taxon>
        <taxon>Entomortierella</taxon>
    </lineage>
</organism>
<dbReference type="GO" id="GO:0006405">
    <property type="term" value="P:RNA export from nucleus"/>
    <property type="evidence" value="ECO:0007669"/>
    <property type="project" value="TreeGrafter"/>
</dbReference>
<gene>
    <name evidence="7" type="ORF">EMPS_02092</name>
</gene>
<evidence type="ECO:0000313" key="8">
    <source>
        <dbReference type="Proteomes" id="UP000827284"/>
    </source>
</evidence>
<accession>A0A9P3LTA6</accession>
<evidence type="ECO:0000259" key="5">
    <source>
        <dbReference type="Pfam" id="PF03177"/>
    </source>
</evidence>
<dbReference type="Pfam" id="PF03177">
    <property type="entry name" value="Nucleoporin_C"/>
    <property type="match status" value="1"/>
</dbReference>
<dbReference type="EMBL" id="BQFW01000003">
    <property type="protein sequence ID" value="GJJ69744.1"/>
    <property type="molecule type" value="Genomic_DNA"/>
</dbReference>
<reference evidence="7" key="1">
    <citation type="submission" date="2021-11" db="EMBL/GenBank/DDBJ databases">
        <authorList>
            <person name="Herlambang A."/>
            <person name="Guo Y."/>
            <person name="Takashima Y."/>
            <person name="Nishizawa T."/>
        </authorList>
    </citation>
    <scope>NUCLEOTIDE SEQUENCE</scope>
    <source>
        <strain evidence="7">E1425</strain>
    </source>
</reference>
<dbReference type="InterPro" id="IPR042533">
    <property type="entry name" value="Nucleoporin_Nup155_C_1"/>
</dbReference>
<feature type="domain" description="Nucleoporin Nup133/Nup155-like N-terminal" evidence="6">
    <location>
        <begin position="63"/>
        <end position="485"/>
    </location>
</feature>
<dbReference type="InterPro" id="IPR042537">
    <property type="entry name" value="Nucleoporin_Nup155_C_2"/>
</dbReference>
<comment type="caution">
    <text evidence="7">The sequence shown here is derived from an EMBL/GenBank/DDBJ whole genome shotgun (WGS) entry which is preliminary data.</text>
</comment>
<protein>
    <submittedName>
        <fullName evidence="7">Nuclear pore complex protein Nup155</fullName>
    </submittedName>
</protein>
<evidence type="ECO:0000259" key="6">
    <source>
        <dbReference type="Pfam" id="PF08801"/>
    </source>
</evidence>
<evidence type="ECO:0000256" key="1">
    <source>
        <dbReference type="ARBA" id="ARBA00004123"/>
    </source>
</evidence>
<keyword evidence="4" id="KW-0539">Nucleus</keyword>
<dbReference type="InterPro" id="IPR014908">
    <property type="entry name" value="Nucleoporin_Nup133/Nup155_N"/>
</dbReference>
<dbReference type="InterPro" id="IPR042538">
    <property type="entry name" value="Nucleoporin_Nup155_C_3"/>
</dbReference>
<dbReference type="GO" id="GO:0036228">
    <property type="term" value="P:protein localization to nuclear inner membrane"/>
    <property type="evidence" value="ECO:0007669"/>
    <property type="project" value="TreeGrafter"/>
</dbReference>
<dbReference type="PANTHER" id="PTHR10350:SF6">
    <property type="entry name" value="NUCLEAR PORE COMPLEX PROTEIN NUP155"/>
    <property type="match status" value="1"/>
</dbReference>
<dbReference type="GO" id="GO:0017056">
    <property type="term" value="F:structural constituent of nuclear pore"/>
    <property type="evidence" value="ECO:0007669"/>
    <property type="project" value="InterPro"/>
</dbReference>
<comment type="subcellular location">
    <subcellularLocation>
        <location evidence="1">Nucleus</location>
    </subcellularLocation>
</comment>
<dbReference type="Gene3D" id="1.25.40.450">
    <property type="entry name" value="Nucleoporin, helical domain, N-terminal subdomain"/>
    <property type="match status" value="1"/>
</dbReference>
<dbReference type="InterPro" id="IPR004870">
    <property type="entry name" value="Nucleoporin_Nup155"/>
</dbReference>
<sequence length="1368" mass="152560">MAQRPADTEANETLLRLAAKTVDDQLGRELKYPDLGEFFSSEYSAIYSAPNSSQQILRRKRAISLPDTLFEQYNLLQCRCFMGLFPEINRVWITIDHRLFLWNYADGGQYESYEELDQVIVNVALVKPKKDTFDDKVEYLLVIATPIEVHLLGLAKGSGATPHTLYLTNMSVPTDNVAMKSIVGTAEGRIFMNGSDGRLWEIEYQAEEGWFSKKCSKKEVIGSSLSYFIPTFLNKIRVDAIVKVIFDQSRQTMYGLTENSNIEVIGLSGNPTQRGTLKASSILQEGKRRSNHHRTMDENSFKIVDIHVIPTTESRDVCLLAVTGTGCRLYFGHRTPMDYSQRQADAVLSGPTLLHVRIPPTFESAPEGILGAQGQYQIHQSLYSNGVFLAAHALTDAADALVAAAPDSGPINKASTATKTVGNTYIPKMLEMAMISGVEGKIWAMAEVPGVDLAGPIDPSVVRNELAVQLSRTAREFLVLTNSGVDIFSKRRPVDTLQQLLLEGQGSEAEIAAFFEQYGHVEACAMCIAILCANPSLVPILNGAQGPVAAFAERSLLEWGGKRDQTERTANERLTTVSQMGSELGRPVSQSASGQYTYRHSGLSLYLARTLRPIWKHKVIKVTNPARGQVDSEIPDMVLTSVQKDLIAVRAFLSNNVDLFMPRPVVSSNPPGESDQIEIENANAETKSLQALAMLLTQCIEGIAFVLFLIDSKMSETVSNISADSQQALLGITYETLLTTAKGHDLCRELVTAVINKQMGHHMSVDAVSDTLQRICGSFCNPGDVLFYKATEHLRQAKSSLDPVDVEDHARESLRLFKKVPFLLVDETHGRNKLNGVCKEYTDLKFFPGAVELALSCAQDVDPSNKAEGYVKDGMNSKDVRVEQFSHRMICYDNVLAVLKELGLDSTQGPLSNFAFHTLVTALEFDDSLFHTQLYDWLLTHNRTGYLLEIQSPYIEEYLKQCTLLDGTRDLLWRYYVKVDDFGNAAEELGRIAESTRYKLDFESRLEYLSLAVSNAKSYPAGSDPKSENGRLLIELEEKLEVGNIQLDILQHLKSAIEGCIRQSENGALDATARQENRQQAQTLEIMYQNCRTQLLDVNSLYHSYVEPVKIYESMLAIYHASDIDDEFHVRAAWEGFIAKVFVESEDSGRNPLTEIEVRVKDLGRRFYPSAKVTPISVLVQTLERYPYLKQTARYQASPGWAVRILREIGFPIEAIFDSFHGLIETRKNEWIGPRASLFLIQDIEFLLRVWLAESHGASIITELNSELGIAEDEWTTYGSGRHQSQSLSPTMALGSSASGTLDKFRTRKVEGAIQAYIRILESASWTPTPISGAFDANLGGSEQEVRGKADRIVRRLRAIRSRLERLR</sequence>
<dbReference type="GO" id="GO:0044611">
    <property type="term" value="C:nuclear pore inner ring"/>
    <property type="evidence" value="ECO:0007669"/>
    <property type="project" value="TreeGrafter"/>
</dbReference>
<comment type="similarity">
    <text evidence="2">Belongs to the non-repetitive/WGA-negative nucleoporin family.</text>
</comment>
<dbReference type="Proteomes" id="UP000827284">
    <property type="component" value="Unassembled WGS sequence"/>
</dbReference>
<dbReference type="Gene3D" id="1.20.58.1780">
    <property type="match status" value="1"/>
</dbReference>
<dbReference type="InterPro" id="IPR007187">
    <property type="entry name" value="Nucleoporin_Nup133/Nup155_C"/>
</dbReference>
<proteinExistence type="inferred from homology"/>
<dbReference type="GO" id="GO:0006606">
    <property type="term" value="P:protein import into nucleus"/>
    <property type="evidence" value="ECO:0007669"/>
    <property type="project" value="TreeGrafter"/>
</dbReference>
<evidence type="ECO:0000256" key="3">
    <source>
        <dbReference type="ARBA" id="ARBA00022448"/>
    </source>
</evidence>
<feature type="domain" description="Nucleoporin Nup133/Nup155-like C-terminal" evidence="5">
    <location>
        <begin position="598"/>
        <end position="1263"/>
    </location>
</feature>
<reference evidence="7" key="2">
    <citation type="journal article" date="2022" name="Microbiol. Resour. Announc.">
        <title>Whole-Genome Sequence of Entomortierella parvispora E1425, a Mucoromycotan Fungus Associated with Burkholderiaceae-Related Endosymbiotic Bacteria.</title>
        <authorList>
            <person name="Herlambang A."/>
            <person name="Guo Y."/>
            <person name="Takashima Y."/>
            <person name="Narisawa K."/>
            <person name="Ohta H."/>
            <person name="Nishizawa T."/>
        </authorList>
    </citation>
    <scope>NUCLEOTIDE SEQUENCE</scope>
    <source>
        <strain evidence="7">E1425</strain>
    </source>
</reference>
<name>A0A9P3LTA6_9FUNG</name>
<dbReference type="GO" id="GO:0000972">
    <property type="term" value="P:transcription-dependent tethering of RNA polymerase II gene DNA at nuclear periphery"/>
    <property type="evidence" value="ECO:0007669"/>
    <property type="project" value="TreeGrafter"/>
</dbReference>
<dbReference type="Gene3D" id="1.25.40.440">
    <property type="entry name" value="Nucleoporin, helical domain, central subdomain"/>
    <property type="match status" value="1"/>
</dbReference>
<dbReference type="OrthoDB" id="338970at2759"/>
<evidence type="ECO:0000256" key="4">
    <source>
        <dbReference type="ARBA" id="ARBA00023242"/>
    </source>
</evidence>
<evidence type="ECO:0000313" key="7">
    <source>
        <dbReference type="EMBL" id="GJJ69744.1"/>
    </source>
</evidence>